<evidence type="ECO:0000313" key="2">
    <source>
        <dbReference type="EMBL" id="KAK0583335.1"/>
    </source>
</evidence>
<sequence>MDESNKTPRERNDEEKGILVREDTEGGKVKILDVEETPKADPSNNKLPSPSFPRVPYPGSVDIMDGFEEEANERVFYQDGVDEFIHEVGDTENDLGDSMEELIGKEGNNNEKRPTPIGPKLV</sequence>
<evidence type="ECO:0000256" key="1">
    <source>
        <dbReference type="SAM" id="MobiDB-lite"/>
    </source>
</evidence>
<dbReference type="AlphaFoldDB" id="A0AA39S4R4"/>
<proteinExistence type="predicted"/>
<feature type="region of interest" description="Disordered" evidence="1">
    <location>
        <begin position="1"/>
        <end position="57"/>
    </location>
</feature>
<feature type="compositionally biased region" description="Basic and acidic residues" evidence="1">
    <location>
        <begin position="1"/>
        <end position="39"/>
    </location>
</feature>
<keyword evidence="3" id="KW-1185">Reference proteome</keyword>
<feature type="region of interest" description="Disordered" evidence="1">
    <location>
        <begin position="103"/>
        <end position="122"/>
    </location>
</feature>
<feature type="compositionally biased region" description="Basic and acidic residues" evidence="1">
    <location>
        <begin position="103"/>
        <end position="114"/>
    </location>
</feature>
<organism evidence="2 3">
    <name type="scientific">Acer saccharum</name>
    <name type="common">Sugar maple</name>
    <dbReference type="NCBI Taxonomy" id="4024"/>
    <lineage>
        <taxon>Eukaryota</taxon>
        <taxon>Viridiplantae</taxon>
        <taxon>Streptophyta</taxon>
        <taxon>Embryophyta</taxon>
        <taxon>Tracheophyta</taxon>
        <taxon>Spermatophyta</taxon>
        <taxon>Magnoliopsida</taxon>
        <taxon>eudicotyledons</taxon>
        <taxon>Gunneridae</taxon>
        <taxon>Pentapetalae</taxon>
        <taxon>rosids</taxon>
        <taxon>malvids</taxon>
        <taxon>Sapindales</taxon>
        <taxon>Sapindaceae</taxon>
        <taxon>Hippocastanoideae</taxon>
        <taxon>Acereae</taxon>
        <taxon>Acer</taxon>
    </lineage>
</organism>
<dbReference type="EMBL" id="JAUESC010000384">
    <property type="protein sequence ID" value="KAK0583335.1"/>
    <property type="molecule type" value="Genomic_DNA"/>
</dbReference>
<evidence type="ECO:0000313" key="3">
    <source>
        <dbReference type="Proteomes" id="UP001168877"/>
    </source>
</evidence>
<comment type="caution">
    <text evidence="2">The sequence shown here is derived from an EMBL/GenBank/DDBJ whole genome shotgun (WGS) entry which is preliminary data.</text>
</comment>
<accession>A0AA39S4R4</accession>
<reference evidence="2" key="2">
    <citation type="submission" date="2023-06" db="EMBL/GenBank/DDBJ databases">
        <authorList>
            <person name="Swenson N.G."/>
            <person name="Wegrzyn J.L."/>
            <person name="Mcevoy S.L."/>
        </authorList>
    </citation>
    <scope>NUCLEOTIDE SEQUENCE</scope>
    <source>
        <strain evidence="2">NS2018</strain>
        <tissue evidence="2">Leaf</tissue>
    </source>
</reference>
<gene>
    <name evidence="2" type="ORF">LWI29_035863</name>
</gene>
<reference evidence="2" key="1">
    <citation type="journal article" date="2022" name="Plant J.">
        <title>Strategies of tolerance reflected in two North American maple genomes.</title>
        <authorList>
            <person name="McEvoy S.L."/>
            <person name="Sezen U.U."/>
            <person name="Trouern-Trend A."/>
            <person name="McMahon S.M."/>
            <person name="Schaberg P.G."/>
            <person name="Yang J."/>
            <person name="Wegrzyn J.L."/>
            <person name="Swenson N.G."/>
        </authorList>
    </citation>
    <scope>NUCLEOTIDE SEQUENCE</scope>
    <source>
        <strain evidence="2">NS2018</strain>
    </source>
</reference>
<protein>
    <submittedName>
        <fullName evidence="2">Uncharacterized protein</fullName>
    </submittedName>
</protein>
<dbReference type="Proteomes" id="UP001168877">
    <property type="component" value="Unassembled WGS sequence"/>
</dbReference>
<name>A0AA39S4R4_ACESA</name>